<dbReference type="AlphaFoldDB" id="A0A0F0LJ34"/>
<feature type="compositionally biased region" description="Pro residues" evidence="6">
    <location>
        <begin position="576"/>
        <end position="604"/>
    </location>
</feature>
<dbReference type="NCBIfam" id="TIGR02937">
    <property type="entry name" value="sigma70-ECF"/>
    <property type="match status" value="1"/>
</dbReference>
<keyword evidence="3" id="KW-0731">Sigma factor</keyword>
<dbReference type="SUPFAM" id="SSF88946">
    <property type="entry name" value="Sigma2 domain of RNA polymerase sigma factors"/>
    <property type="match status" value="1"/>
</dbReference>
<feature type="region of interest" description="Disordered" evidence="6">
    <location>
        <begin position="1"/>
        <end position="20"/>
    </location>
</feature>
<feature type="compositionally biased region" description="Low complexity" evidence="6">
    <location>
        <begin position="631"/>
        <end position="670"/>
    </location>
</feature>
<organism evidence="10 11">
    <name type="scientific">Microbacterium azadirachtae</name>
    <dbReference type="NCBI Taxonomy" id="582680"/>
    <lineage>
        <taxon>Bacteria</taxon>
        <taxon>Bacillati</taxon>
        <taxon>Actinomycetota</taxon>
        <taxon>Actinomycetes</taxon>
        <taxon>Micrococcales</taxon>
        <taxon>Microbacteriaceae</taxon>
        <taxon>Microbacterium</taxon>
    </lineage>
</organism>
<feature type="compositionally biased region" description="Low complexity" evidence="6">
    <location>
        <begin position="605"/>
        <end position="616"/>
    </location>
</feature>
<comment type="caution">
    <text evidence="10">The sequence shown here is derived from an EMBL/GenBank/DDBJ whole genome shotgun (WGS) entry which is preliminary data.</text>
</comment>
<evidence type="ECO:0000256" key="2">
    <source>
        <dbReference type="ARBA" id="ARBA00023015"/>
    </source>
</evidence>
<keyword evidence="7" id="KW-1133">Transmembrane helix</keyword>
<feature type="compositionally biased region" description="Pro residues" evidence="6">
    <location>
        <begin position="459"/>
        <end position="470"/>
    </location>
</feature>
<dbReference type="GO" id="GO:0006352">
    <property type="term" value="P:DNA-templated transcription initiation"/>
    <property type="evidence" value="ECO:0007669"/>
    <property type="project" value="InterPro"/>
</dbReference>
<reference evidence="10 11" key="1">
    <citation type="submission" date="2015-02" db="EMBL/GenBank/DDBJ databases">
        <title>Draft genome sequences of ten Microbacterium spp. with emphasis on heavy metal contaminated environments.</title>
        <authorList>
            <person name="Corretto E."/>
        </authorList>
    </citation>
    <scope>NUCLEOTIDE SEQUENCE [LARGE SCALE GENOMIC DNA]</scope>
    <source>
        <strain evidence="10 11">ARN176</strain>
    </source>
</reference>
<sequence>MTDHTISPSDAAPDSARSDSDLVLRTRSGDAGAYAELWRRHYASGITVARSMTSTFDADDLVQESFARIYQAIQKGGGPTGSFRAYLFTSIRNAAAGWGRARREAPIDELDTVADPTSTDQAANDALDRSLSAQAFRSLPSRWQEVLWYSEIEQMKPAEIAPLLGMTAGATAQLAFRAREGLREAWIQAHLSTAEAGSVCEWTIERLGAYSRGNLGVRDRAKLENHLGECARCLIVAAEAKEVSHRLAFVLLPLVLGIGGSGAYLAMLQSGSAPIVALAAMPSSVVQGAVVAGSAGVGAAGHGAASAAGAAAHGTAGAAGSAGSGGSAGGVVAGFGALVGAGSAALVIAGAIVAAAVVPGFTANPASTSAPSASDQGESGIVAQMSPPVNLPVVPPVPAPALDPAPLPEKPKPIVSVPVEVPKNVPASDPAPVAPVEPTTPVEPGKPGDGTGPGTGPGPTDPEPSLPPATAPVLGTATLSCRILHSVLHDNVEVSIEVTGVPGATLRPSADVASTGVTTLDANGKGLVTFFPTYGQVNGGTKVTLTYFLGDKTGGSAVFDLGRFAPVSWPQCWLNPPEPIPGEPVTDPTPTPPPAPAITPPPAETPGTGAAATEPAPTEPAPAPAEPTDPAPAQTEPSTSAPEPAAPASDTAATDAPAPTEPAVAPAPGA</sequence>
<dbReference type="Gene3D" id="1.10.10.1320">
    <property type="entry name" value="Anti-sigma factor, zinc-finger domain"/>
    <property type="match status" value="1"/>
</dbReference>
<keyword evidence="11" id="KW-1185">Reference proteome</keyword>
<dbReference type="InterPro" id="IPR013325">
    <property type="entry name" value="RNA_pol_sigma_r2"/>
</dbReference>
<dbReference type="InterPro" id="IPR007627">
    <property type="entry name" value="RNA_pol_sigma70_r2"/>
</dbReference>
<dbReference type="Pfam" id="PF13490">
    <property type="entry name" value="zf-HC2"/>
    <property type="match status" value="1"/>
</dbReference>
<dbReference type="EMBL" id="JYIX01000034">
    <property type="protein sequence ID" value="KJL33202.1"/>
    <property type="molecule type" value="Genomic_DNA"/>
</dbReference>
<dbReference type="STRING" id="582680.RS86_01861"/>
<feature type="domain" description="RNA polymerase sigma-70 region 2" evidence="8">
    <location>
        <begin position="38"/>
        <end position="96"/>
    </location>
</feature>
<evidence type="ECO:0000256" key="6">
    <source>
        <dbReference type="SAM" id="MobiDB-lite"/>
    </source>
</evidence>
<dbReference type="RefSeq" id="WP_052680185.1">
    <property type="nucleotide sequence ID" value="NZ_JYIX01000034.1"/>
</dbReference>
<dbReference type="InterPro" id="IPR041916">
    <property type="entry name" value="Anti_sigma_zinc_sf"/>
</dbReference>
<proteinExistence type="inferred from homology"/>
<feature type="compositionally biased region" description="Low complexity" evidence="6">
    <location>
        <begin position="425"/>
        <end position="445"/>
    </location>
</feature>
<evidence type="ECO:0000256" key="5">
    <source>
        <dbReference type="ARBA" id="ARBA00023163"/>
    </source>
</evidence>
<dbReference type="InterPro" id="IPR039425">
    <property type="entry name" value="RNA_pol_sigma-70-like"/>
</dbReference>
<dbReference type="PANTHER" id="PTHR43133:SF8">
    <property type="entry name" value="RNA POLYMERASE SIGMA FACTOR HI_1459-RELATED"/>
    <property type="match status" value="1"/>
</dbReference>
<evidence type="ECO:0000313" key="10">
    <source>
        <dbReference type="EMBL" id="KJL33202.1"/>
    </source>
</evidence>
<dbReference type="InterPro" id="IPR027383">
    <property type="entry name" value="Znf_put"/>
</dbReference>
<keyword evidence="7" id="KW-0472">Membrane</keyword>
<dbReference type="GO" id="GO:0003677">
    <property type="term" value="F:DNA binding"/>
    <property type="evidence" value="ECO:0007669"/>
    <property type="project" value="UniProtKB-KW"/>
</dbReference>
<dbReference type="PATRIC" id="fig|582680.6.peg.1926"/>
<feature type="region of interest" description="Disordered" evidence="6">
    <location>
        <begin position="575"/>
        <end position="670"/>
    </location>
</feature>
<evidence type="ECO:0000256" key="7">
    <source>
        <dbReference type="SAM" id="Phobius"/>
    </source>
</evidence>
<evidence type="ECO:0000256" key="4">
    <source>
        <dbReference type="ARBA" id="ARBA00023125"/>
    </source>
</evidence>
<feature type="transmembrane region" description="Helical" evidence="7">
    <location>
        <begin position="247"/>
        <end position="267"/>
    </location>
</feature>
<dbReference type="Pfam" id="PF04542">
    <property type="entry name" value="Sigma70_r2"/>
    <property type="match status" value="1"/>
</dbReference>
<dbReference type="InterPro" id="IPR013324">
    <property type="entry name" value="RNA_pol_sigma_r3/r4-like"/>
</dbReference>
<evidence type="ECO:0000259" key="8">
    <source>
        <dbReference type="Pfam" id="PF04542"/>
    </source>
</evidence>
<evidence type="ECO:0000259" key="9">
    <source>
        <dbReference type="Pfam" id="PF13490"/>
    </source>
</evidence>
<evidence type="ECO:0000256" key="1">
    <source>
        <dbReference type="ARBA" id="ARBA00010641"/>
    </source>
</evidence>
<keyword evidence="4" id="KW-0238">DNA-binding</keyword>
<dbReference type="InterPro" id="IPR014284">
    <property type="entry name" value="RNA_pol_sigma-70_dom"/>
</dbReference>
<dbReference type="Proteomes" id="UP000033740">
    <property type="component" value="Unassembled WGS sequence"/>
</dbReference>
<dbReference type="PANTHER" id="PTHR43133">
    <property type="entry name" value="RNA POLYMERASE ECF-TYPE SIGMA FACTO"/>
    <property type="match status" value="1"/>
</dbReference>
<comment type="similarity">
    <text evidence="1">Belongs to the sigma-70 factor family. ECF subfamily.</text>
</comment>
<feature type="compositionally biased region" description="Gly residues" evidence="6">
    <location>
        <begin position="447"/>
        <end position="457"/>
    </location>
</feature>
<gene>
    <name evidence="10" type="primary">rpoE</name>
    <name evidence="10" type="ORF">RS86_01861</name>
</gene>
<keyword evidence="7" id="KW-0812">Transmembrane</keyword>
<name>A0A0F0LJ34_9MICO</name>
<dbReference type="InterPro" id="IPR036388">
    <property type="entry name" value="WH-like_DNA-bd_sf"/>
</dbReference>
<protein>
    <submittedName>
        <fullName evidence="10">ECF RNA polymerase sigma-E factor</fullName>
    </submittedName>
</protein>
<evidence type="ECO:0000313" key="11">
    <source>
        <dbReference type="Proteomes" id="UP000033740"/>
    </source>
</evidence>
<dbReference type="Gene3D" id="1.10.10.10">
    <property type="entry name" value="Winged helix-like DNA-binding domain superfamily/Winged helix DNA-binding domain"/>
    <property type="match status" value="1"/>
</dbReference>
<feature type="region of interest" description="Disordered" evidence="6">
    <location>
        <begin position="425"/>
        <end position="472"/>
    </location>
</feature>
<dbReference type="Gene3D" id="1.10.1740.10">
    <property type="match status" value="1"/>
</dbReference>
<feature type="domain" description="Putative zinc-finger" evidence="9">
    <location>
        <begin position="200"/>
        <end position="233"/>
    </location>
</feature>
<keyword evidence="5" id="KW-0804">Transcription</keyword>
<dbReference type="SUPFAM" id="SSF88659">
    <property type="entry name" value="Sigma3 and sigma4 domains of RNA polymerase sigma factors"/>
    <property type="match status" value="1"/>
</dbReference>
<accession>A0A0F0LJ34</accession>
<evidence type="ECO:0000256" key="3">
    <source>
        <dbReference type="ARBA" id="ARBA00023082"/>
    </source>
</evidence>
<dbReference type="GO" id="GO:0016987">
    <property type="term" value="F:sigma factor activity"/>
    <property type="evidence" value="ECO:0007669"/>
    <property type="project" value="UniProtKB-KW"/>
</dbReference>
<feature type="compositionally biased region" description="Pro residues" evidence="6">
    <location>
        <begin position="617"/>
        <end position="630"/>
    </location>
</feature>
<keyword evidence="2" id="KW-0805">Transcription regulation</keyword>